<evidence type="ECO:0000313" key="3">
    <source>
        <dbReference type="Proteomes" id="UP000196402"/>
    </source>
</evidence>
<accession>A0A1G4EBV3</accession>
<proteinExistence type="predicted"/>
<feature type="compositionally biased region" description="Basic and acidic residues" evidence="1">
    <location>
        <begin position="300"/>
        <end position="317"/>
    </location>
</feature>
<dbReference type="EMBL" id="FLYH01000082">
    <property type="protein sequence ID" value="SCA59779.1"/>
    <property type="molecule type" value="Genomic_DNA"/>
</dbReference>
<evidence type="ECO:0000313" key="2">
    <source>
        <dbReference type="EMBL" id="SCA59779.1"/>
    </source>
</evidence>
<protein>
    <submittedName>
        <fullName evidence="2">Vir protein, putative</fullName>
    </submittedName>
</protein>
<dbReference type="Pfam" id="PF05795">
    <property type="entry name" value="Plasmodium_Vir"/>
    <property type="match status" value="1"/>
</dbReference>
<dbReference type="InterPro" id="IPR008780">
    <property type="entry name" value="Plasmodium_Vir"/>
</dbReference>
<evidence type="ECO:0000256" key="1">
    <source>
        <dbReference type="SAM" id="MobiDB-lite"/>
    </source>
</evidence>
<gene>
    <name evidence="2" type="ORF">PVT01_000042600</name>
</gene>
<dbReference type="VEuPathDB" id="PlasmoDB:PVPAM_040007300"/>
<dbReference type="AlphaFoldDB" id="A0A1G4EBV3"/>
<dbReference type="Proteomes" id="UP000196402">
    <property type="component" value="Unassembled WGS sequence"/>
</dbReference>
<feature type="compositionally biased region" description="Low complexity" evidence="1">
    <location>
        <begin position="259"/>
        <end position="294"/>
    </location>
</feature>
<name>A0A1G4EBV3_PLAVI</name>
<dbReference type="VEuPathDB" id="PlasmoDB:PVW1_140084100"/>
<organism evidence="2 3">
    <name type="scientific">Plasmodium vivax</name>
    <name type="common">malaria parasite P. vivax</name>
    <dbReference type="NCBI Taxonomy" id="5855"/>
    <lineage>
        <taxon>Eukaryota</taxon>
        <taxon>Sar</taxon>
        <taxon>Alveolata</taxon>
        <taxon>Apicomplexa</taxon>
        <taxon>Aconoidasida</taxon>
        <taxon>Haemosporida</taxon>
        <taxon>Plasmodiidae</taxon>
        <taxon>Plasmodium</taxon>
        <taxon>Plasmodium (Plasmodium)</taxon>
    </lineage>
</organism>
<reference evidence="2 3" key="1">
    <citation type="submission" date="2016-07" db="EMBL/GenBank/DDBJ databases">
        <authorList>
            <consortium name="Pathogen Informatics"/>
        </authorList>
    </citation>
    <scope>NUCLEOTIDE SEQUENCE [LARGE SCALE GENOMIC DNA]</scope>
</reference>
<feature type="region of interest" description="Disordered" evidence="1">
    <location>
        <begin position="246"/>
        <end position="317"/>
    </location>
</feature>
<sequence length="453" mass="52037">MSSDKWNEQYLNHADYSFFKSNFKINRKITEDEGKNIKTIIQHLGNVPYDKKNFNDLLELLMKYLNSGHVMYKCPSYICCRYVNYDLAKKVRDINYVEYIESKFDIFKKFMEKYFYVTGSYNCKDSLDYINTDILLRMSILYDLYDIYNELISLKSNDESNKLCSTLSLLVKKYKEAIIKHEGDVKFISQLEKVRDLILSKSPKYNSECHRNLSPITLPKPVILPQGETYEMQEKQLNLHVAAEQNTHNGLEKSRTLVSASGESELSGQSQSIQSTEVQQPSAHPHPSHAHSVQTLDNSESTHSDPVQFKREQPEEAKLHVTQLPLTEHSRKEWPTRKFMETIDQNTYTPEYPNNGAEHTGGFIGKMQEMFAGTLGQVDPVPVVGVSGGMGALFLLFKYTPVGTFFRGGRRINNRIPSRFSGHFPGGFTGYEEFYDGSFGNGPIYISYRPELE</sequence>
<dbReference type="VEuPathDB" id="PlasmoDB:PVX_073190"/>
<dbReference type="VEuPathDB" id="PlasmoDB:PVP01_0009820"/>